<dbReference type="AlphaFoldDB" id="A0A494TEF0"/>
<protein>
    <submittedName>
        <fullName evidence="1">Uncharacterized protein</fullName>
    </submittedName>
</protein>
<keyword evidence="2" id="KW-1185">Reference proteome</keyword>
<accession>A0A494TEF0</accession>
<organism evidence="1 2">
    <name type="scientific">Sphingomonas paeninsulae</name>
    <dbReference type="NCBI Taxonomy" id="2319844"/>
    <lineage>
        <taxon>Bacteria</taxon>
        <taxon>Pseudomonadati</taxon>
        <taxon>Pseudomonadota</taxon>
        <taxon>Alphaproteobacteria</taxon>
        <taxon>Sphingomonadales</taxon>
        <taxon>Sphingomonadaceae</taxon>
        <taxon>Sphingomonas</taxon>
    </lineage>
</organism>
<proteinExistence type="predicted"/>
<dbReference type="KEGG" id="spha:D3Y57_19135"/>
<dbReference type="EMBL" id="CP032829">
    <property type="protein sequence ID" value="AYJ87650.1"/>
    <property type="molecule type" value="Genomic_DNA"/>
</dbReference>
<evidence type="ECO:0000313" key="1">
    <source>
        <dbReference type="EMBL" id="AYJ87650.1"/>
    </source>
</evidence>
<evidence type="ECO:0000313" key="2">
    <source>
        <dbReference type="Proteomes" id="UP000276254"/>
    </source>
</evidence>
<dbReference type="OrthoDB" id="7507656at2"/>
<reference evidence="1 2" key="1">
    <citation type="submission" date="2018-09" db="EMBL/GenBank/DDBJ databases">
        <title>Sphingomonas peninsula sp. nov., isolated from fildes peninsula, Antarctic soil.</title>
        <authorList>
            <person name="Yingchao G."/>
        </authorList>
    </citation>
    <scope>NUCLEOTIDE SEQUENCE [LARGE SCALE GENOMIC DNA]</scope>
    <source>
        <strain evidence="1 2">YZ-8</strain>
    </source>
</reference>
<name>A0A494TEF0_SPHPE</name>
<dbReference type="Proteomes" id="UP000276254">
    <property type="component" value="Chromosome"/>
</dbReference>
<sequence length="185" mass="21115">MTMENNIIMFPSPAMALDARGELHKLQENKFVWRATADFIWSELTTSLALVCPVSMTEDDRAQWIASAVTTMMEVGVSPGDLRKANLSARTDPACDHPAKIIPAIMRALGPNWVSSRVEIYETDTRQPMDFTEIEARVKSRDITEHELNTLPKQWLQIFDCRNLVRWHGNARVYRLRAEGREQSA</sequence>
<gene>
    <name evidence="1" type="ORF">D3Y57_19135</name>
</gene>